<dbReference type="RefSeq" id="XP_020044208.1">
    <property type="nucleotide sequence ID" value="XM_020188660.1"/>
</dbReference>
<evidence type="ECO:0000313" key="2">
    <source>
        <dbReference type="Proteomes" id="UP000095038"/>
    </source>
</evidence>
<evidence type="ECO:0000313" key="1">
    <source>
        <dbReference type="EMBL" id="ODV57901.1"/>
    </source>
</evidence>
<sequence>MIKYCSTAKNEFFCSELYYNPHNCYLQPNPVPQLAGIAQYLDNPSKTMNELSTSFLQTHIINCCVQDLSRRLNQWILNDLPILYQVLKPSSTLQSNINEDTDKTYKIFIANVVKYIENYVANAIEKVGDSIP</sequence>
<dbReference type="Proteomes" id="UP000095038">
    <property type="component" value="Unassembled WGS sequence"/>
</dbReference>
<reference evidence="2" key="1">
    <citation type="submission" date="2016-05" db="EMBL/GenBank/DDBJ databases">
        <title>Comparative genomics of biotechnologically important yeasts.</title>
        <authorList>
            <consortium name="DOE Joint Genome Institute"/>
            <person name="Riley R."/>
            <person name="Haridas S."/>
            <person name="Wolfe K.H."/>
            <person name="Lopes M.R."/>
            <person name="Hittinger C.T."/>
            <person name="Goker M."/>
            <person name="Salamov A."/>
            <person name="Wisecaver J."/>
            <person name="Long T.M."/>
            <person name="Aerts A.L."/>
            <person name="Barry K."/>
            <person name="Choi C."/>
            <person name="Clum A."/>
            <person name="Coughlan A.Y."/>
            <person name="Deshpande S."/>
            <person name="Douglass A.P."/>
            <person name="Hanson S.J."/>
            <person name="Klenk H.-P."/>
            <person name="Labutti K."/>
            <person name="Lapidus A."/>
            <person name="Lindquist E."/>
            <person name="Lipzen A."/>
            <person name="Meier-Kolthoff J.P."/>
            <person name="Ohm R.A."/>
            <person name="Otillar R.P."/>
            <person name="Pangilinan J."/>
            <person name="Peng Y."/>
            <person name="Rokas A."/>
            <person name="Rosa C.A."/>
            <person name="Scheuner C."/>
            <person name="Sibirny A.A."/>
            <person name="Slot J.C."/>
            <person name="Stielow J.B."/>
            <person name="Sun H."/>
            <person name="Kurtzman C.P."/>
            <person name="Blackwell M."/>
            <person name="Grigoriev I.V."/>
            <person name="Jeffries T.W."/>
        </authorList>
    </citation>
    <scope>NUCLEOTIDE SEQUENCE [LARGE SCALE GENOMIC DNA]</scope>
    <source>
        <strain evidence="2">DSM 1968</strain>
    </source>
</reference>
<keyword evidence="2" id="KW-1185">Reference proteome</keyword>
<dbReference type="InParanoid" id="A0A1D2V899"/>
<proteinExistence type="predicted"/>
<accession>A0A1D2V899</accession>
<organism evidence="1 2">
    <name type="scientific">Ascoidea rubescens DSM 1968</name>
    <dbReference type="NCBI Taxonomy" id="1344418"/>
    <lineage>
        <taxon>Eukaryota</taxon>
        <taxon>Fungi</taxon>
        <taxon>Dikarya</taxon>
        <taxon>Ascomycota</taxon>
        <taxon>Saccharomycotina</taxon>
        <taxon>Saccharomycetes</taxon>
        <taxon>Ascoideaceae</taxon>
        <taxon>Ascoidea</taxon>
    </lineage>
</organism>
<dbReference type="GeneID" id="30962296"/>
<name>A0A1D2V899_9ASCO</name>
<protein>
    <submittedName>
        <fullName evidence="1">Uncharacterized protein</fullName>
    </submittedName>
</protein>
<dbReference type="AlphaFoldDB" id="A0A1D2V899"/>
<dbReference type="EMBL" id="KV454499">
    <property type="protein sequence ID" value="ODV57901.1"/>
    <property type="molecule type" value="Genomic_DNA"/>
</dbReference>
<gene>
    <name evidence="1" type="ORF">ASCRUDRAFT_10679</name>
</gene>